<dbReference type="GO" id="GO:0004519">
    <property type="term" value="F:endonuclease activity"/>
    <property type="evidence" value="ECO:0007669"/>
    <property type="project" value="UniProtKB-KW"/>
</dbReference>
<dbReference type="Gene3D" id="3.40.1310.20">
    <property type="match status" value="1"/>
</dbReference>
<dbReference type="GO" id="GO:0003677">
    <property type="term" value="F:DNA binding"/>
    <property type="evidence" value="ECO:0007669"/>
    <property type="project" value="UniProtKB-KW"/>
</dbReference>
<evidence type="ECO:0000256" key="1">
    <source>
        <dbReference type="ARBA" id="ARBA00001936"/>
    </source>
</evidence>
<keyword evidence="12" id="KW-0190">Covalent protein-DNA linkage</keyword>
<evidence type="ECO:0000256" key="16">
    <source>
        <dbReference type="ARBA" id="ARBA00032243"/>
    </source>
</evidence>
<dbReference type="Pfam" id="PF00910">
    <property type="entry name" value="RNA_helicase"/>
    <property type="match status" value="1"/>
</dbReference>
<evidence type="ECO:0000259" key="18">
    <source>
        <dbReference type="PROSITE" id="PS52020"/>
    </source>
</evidence>
<dbReference type="GO" id="GO:0016787">
    <property type="term" value="F:hydrolase activity"/>
    <property type="evidence" value="ECO:0007669"/>
    <property type="project" value="UniProtKB-KW"/>
</dbReference>
<evidence type="ECO:0000256" key="5">
    <source>
        <dbReference type="ARBA" id="ARBA00022695"/>
    </source>
</evidence>
<comment type="cofactor">
    <cofactor evidence="1">
        <name>Mn(2+)</name>
        <dbReference type="ChEBI" id="CHEBI:29035"/>
    </cofactor>
</comment>
<dbReference type="Pfam" id="PF02407">
    <property type="entry name" value="Viral_Rep"/>
    <property type="match status" value="1"/>
</dbReference>
<dbReference type="InterPro" id="IPR027417">
    <property type="entry name" value="P-loop_NTPase"/>
</dbReference>
<evidence type="ECO:0000256" key="7">
    <source>
        <dbReference type="ARBA" id="ARBA00022722"/>
    </source>
</evidence>
<proteinExistence type="inferred from homology"/>
<evidence type="ECO:0000256" key="6">
    <source>
        <dbReference type="ARBA" id="ARBA00022705"/>
    </source>
</evidence>
<evidence type="ECO:0000256" key="3">
    <source>
        <dbReference type="ARBA" id="ARBA00008545"/>
    </source>
</evidence>
<dbReference type="GO" id="GO:0046872">
    <property type="term" value="F:metal ion binding"/>
    <property type="evidence" value="ECO:0007669"/>
    <property type="project" value="UniProtKB-KW"/>
</dbReference>
<keyword evidence="8" id="KW-0479">Metal-binding</keyword>
<dbReference type="GO" id="GO:0003724">
    <property type="term" value="F:RNA helicase activity"/>
    <property type="evidence" value="ECO:0007669"/>
    <property type="project" value="InterPro"/>
</dbReference>
<keyword evidence="10" id="KW-0255">Endonuclease</keyword>
<evidence type="ECO:0000256" key="9">
    <source>
        <dbReference type="ARBA" id="ARBA00022741"/>
    </source>
</evidence>
<keyword evidence="14" id="KW-0511">Multifunctional enzyme</keyword>
<keyword evidence="13" id="KW-0238">DNA-binding</keyword>
<comment type="subcellular location">
    <subcellularLocation>
        <location evidence="2">Host nucleus</location>
    </subcellularLocation>
</comment>
<dbReference type="EMBL" id="KY487829">
    <property type="protein sequence ID" value="AUM61730.1"/>
    <property type="molecule type" value="Genomic_DNA"/>
</dbReference>
<dbReference type="GO" id="GO:0016779">
    <property type="term" value="F:nucleotidyltransferase activity"/>
    <property type="evidence" value="ECO:0007669"/>
    <property type="project" value="UniProtKB-KW"/>
</dbReference>
<dbReference type="GO" id="GO:0003723">
    <property type="term" value="F:RNA binding"/>
    <property type="evidence" value="ECO:0007669"/>
    <property type="project" value="InterPro"/>
</dbReference>
<evidence type="ECO:0000256" key="14">
    <source>
        <dbReference type="ARBA" id="ARBA00023268"/>
    </source>
</evidence>
<dbReference type="SUPFAM" id="SSF52540">
    <property type="entry name" value="P-loop containing nucleoside triphosphate hydrolases"/>
    <property type="match status" value="1"/>
</dbReference>
<dbReference type="GO" id="GO:0006260">
    <property type="term" value="P:DNA replication"/>
    <property type="evidence" value="ECO:0007669"/>
    <property type="project" value="UniProtKB-KW"/>
</dbReference>
<dbReference type="Gene3D" id="3.40.50.300">
    <property type="entry name" value="P-loop containing nucleotide triphosphate hydrolases"/>
    <property type="match status" value="1"/>
</dbReference>
<dbReference type="InterPro" id="IPR049912">
    <property type="entry name" value="CRESS_DNA_REP"/>
</dbReference>
<protein>
    <recommendedName>
        <fullName evidence="15">ATP-dependent helicase Rep</fullName>
    </recommendedName>
    <alternativeName>
        <fullName evidence="16">RepP</fullName>
    </alternativeName>
</protein>
<keyword evidence="6" id="KW-0235">DNA replication</keyword>
<evidence type="ECO:0000256" key="4">
    <source>
        <dbReference type="ARBA" id="ARBA00022679"/>
    </source>
</evidence>
<comment type="catalytic activity">
    <reaction evidence="17">
        <text>ATP + H2O = ADP + phosphate + H(+)</text>
        <dbReference type="Rhea" id="RHEA:13065"/>
        <dbReference type="ChEBI" id="CHEBI:15377"/>
        <dbReference type="ChEBI" id="CHEBI:15378"/>
        <dbReference type="ChEBI" id="CHEBI:30616"/>
        <dbReference type="ChEBI" id="CHEBI:43474"/>
        <dbReference type="ChEBI" id="CHEBI:456216"/>
    </reaction>
</comment>
<name>A0A2K9LSF2_9VIRU</name>
<keyword evidence="9" id="KW-0547">Nucleotide-binding</keyword>
<sequence length="324" mass="36816">MTEVDATKKKTRKKVPEHRHYCFTWNNWTEESKTLLSNYRFIRYCVYGEEIAPTTGTPHLQGYMQLNKSKTMSAVCKALPGISLLEPSERATDDQRITYCRKDGIVTEWGVKSNQGKRNDITDAMEHIEDGATELAVFQHHGPVAVKYTKGLDRYRALLDKQKCKGFNKKEVLVYFGKTGCGKTRKVMETYPDAFIVSEGVTGFWWTGYDGEEVVCIDEFRGNIPLCQFLRILDGYAVQVSVHGGTKYLMAKKIFITSNVAPWDWYPNCDLESKKALFRRFSNITEFTIDFAKRPIEISHELCYPPAGVQAEVAGNTGTATSPH</sequence>
<evidence type="ECO:0000256" key="8">
    <source>
        <dbReference type="ARBA" id="ARBA00022723"/>
    </source>
</evidence>
<dbReference type="GO" id="GO:0042025">
    <property type="term" value="C:host cell nucleus"/>
    <property type="evidence" value="ECO:0007669"/>
    <property type="project" value="UniProtKB-SubCell"/>
</dbReference>
<evidence type="ECO:0000256" key="10">
    <source>
        <dbReference type="ARBA" id="ARBA00022759"/>
    </source>
</evidence>
<dbReference type="InterPro" id="IPR000605">
    <property type="entry name" value="Helicase_SF3_ssDNA/RNA_vir"/>
</dbReference>
<evidence type="ECO:0000313" key="19">
    <source>
        <dbReference type="EMBL" id="AUM61730.1"/>
    </source>
</evidence>
<reference evidence="19" key="1">
    <citation type="submission" date="2017-01" db="EMBL/GenBank/DDBJ databases">
        <title>High-throughput sequencing uncovers low homogeneity in the biogeography of single-stranded DNA viruses.</title>
        <authorList>
            <person name="Pearson V.M."/>
            <person name="Rokyta D.R."/>
        </authorList>
    </citation>
    <scope>NUCLEOTIDE SEQUENCE</scope>
</reference>
<evidence type="ECO:0000256" key="15">
    <source>
        <dbReference type="ARBA" id="ARBA00030754"/>
    </source>
</evidence>
<organism evidence="19">
    <name type="scientific">uncultured virus</name>
    <dbReference type="NCBI Taxonomy" id="340016"/>
    <lineage>
        <taxon>Viruses</taxon>
        <taxon>environmental samples</taxon>
    </lineage>
</organism>
<keyword evidence="7" id="KW-0540">Nuclease</keyword>
<keyword evidence="4" id="KW-0808">Transferase</keyword>
<dbReference type="GO" id="GO:0000166">
    <property type="term" value="F:nucleotide binding"/>
    <property type="evidence" value="ECO:0007669"/>
    <property type="project" value="UniProtKB-KW"/>
</dbReference>
<accession>A0A2K9LSF2</accession>
<evidence type="ECO:0000256" key="2">
    <source>
        <dbReference type="ARBA" id="ARBA00004147"/>
    </source>
</evidence>
<comment type="similarity">
    <text evidence="3">Belongs to the nanoviruses/circoviruses replication-associated protein family.</text>
</comment>
<feature type="domain" description="CRESS-DNA virus Rep endonuclease" evidence="18">
    <location>
        <begin position="15"/>
        <end position="112"/>
    </location>
</feature>
<gene>
    <name evidence="19" type="primary">Rep</name>
</gene>
<evidence type="ECO:0000256" key="17">
    <source>
        <dbReference type="ARBA" id="ARBA00049360"/>
    </source>
</evidence>
<keyword evidence="5" id="KW-0548">Nucleotidyltransferase</keyword>
<evidence type="ECO:0000256" key="13">
    <source>
        <dbReference type="ARBA" id="ARBA00023125"/>
    </source>
</evidence>
<evidence type="ECO:0000256" key="11">
    <source>
        <dbReference type="ARBA" id="ARBA00022801"/>
    </source>
</evidence>
<dbReference type="PROSITE" id="PS52020">
    <property type="entry name" value="CRESS_DNA_REP"/>
    <property type="match status" value="1"/>
</dbReference>
<keyword evidence="11" id="KW-0378">Hydrolase</keyword>
<evidence type="ECO:0000256" key="12">
    <source>
        <dbReference type="ARBA" id="ARBA00023124"/>
    </source>
</evidence>